<protein>
    <submittedName>
        <fullName evidence="2">Uncharacterized protein</fullName>
    </submittedName>
</protein>
<proteinExistence type="predicted"/>
<reference evidence="2" key="1">
    <citation type="journal article" date="2018" name="DNA Res.">
        <title>Multiple hybrid de novo genome assembly of finger millet, an orphan allotetraploid crop.</title>
        <authorList>
            <person name="Hatakeyama M."/>
            <person name="Aluri S."/>
            <person name="Balachadran M.T."/>
            <person name="Sivarajan S.R."/>
            <person name="Patrignani A."/>
            <person name="Gruter S."/>
            <person name="Poveda L."/>
            <person name="Shimizu-Inatsugi R."/>
            <person name="Baeten J."/>
            <person name="Francoijs K.J."/>
            <person name="Nataraja K.N."/>
            <person name="Reddy Y.A.N."/>
            <person name="Phadnis S."/>
            <person name="Ravikumar R.L."/>
            <person name="Schlapbach R."/>
            <person name="Sreeman S.M."/>
            <person name="Shimizu K.K."/>
        </authorList>
    </citation>
    <scope>NUCLEOTIDE SEQUENCE</scope>
</reference>
<organism evidence="2 3">
    <name type="scientific">Eleusine coracana subsp. coracana</name>
    <dbReference type="NCBI Taxonomy" id="191504"/>
    <lineage>
        <taxon>Eukaryota</taxon>
        <taxon>Viridiplantae</taxon>
        <taxon>Streptophyta</taxon>
        <taxon>Embryophyta</taxon>
        <taxon>Tracheophyta</taxon>
        <taxon>Spermatophyta</taxon>
        <taxon>Magnoliopsida</taxon>
        <taxon>Liliopsida</taxon>
        <taxon>Poales</taxon>
        <taxon>Poaceae</taxon>
        <taxon>PACMAD clade</taxon>
        <taxon>Chloridoideae</taxon>
        <taxon>Cynodonteae</taxon>
        <taxon>Eleusininae</taxon>
        <taxon>Eleusine</taxon>
    </lineage>
</organism>
<keyword evidence="3" id="KW-1185">Reference proteome</keyword>
<comment type="caution">
    <text evidence="2">The sequence shown here is derived from an EMBL/GenBank/DDBJ whole genome shotgun (WGS) entry which is preliminary data.</text>
</comment>
<sequence length="77" mass="9233">MSYKVTQSLKQNVVVLFPGIYTRIEIERGVMKECTKITWLMMLHMEQSSFVEGSYVSIIFNYFIRIYIVIYMSHYFS</sequence>
<accession>A0AAV5D6T7</accession>
<feature type="transmembrane region" description="Helical" evidence="1">
    <location>
        <begin position="50"/>
        <end position="72"/>
    </location>
</feature>
<keyword evidence="1" id="KW-0812">Transmembrane</keyword>
<reference evidence="2" key="2">
    <citation type="submission" date="2021-12" db="EMBL/GenBank/DDBJ databases">
        <title>Resequencing data analysis of finger millet.</title>
        <authorList>
            <person name="Hatakeyama M."/>
            <person name="Aluri S."/>
            <person name="Balachadran M.T."/>
            <person name="Sivarajan S.R."/>
            <person name="Poveda L."/>
            <person name="Shimizu-Inatsugi R."/>
            <person name="Schlapbach R."/>
            <person name="Sreeman S.M."/>
            <person name="Shimizu K.K."/>
        </authorList>
    </citation>
    <scope>NUCLEOTIDE SEQUENCE</scope>
</reference>
<dbReference type="AlphaFoldDB" id="A0AAV5D6T7"/>
<evidence type="ECO:0000256" key="1">
    <source>
        <dbReference type="SAM" id="Phobius"/>
    </source>
</evidence>
<evidence type="ECO:0000313" key="3">
    <source>
        <dbReference type="Proteomes" id="UP001054889"/>
    </source>
</evidence>
<evidence type="ECO:0000313" key="2">
    <source>
        <dbReference type="EMBL" id="GJN05917.1"/>
    </source>
</evidence>
<dbReference type="Proteomes" id="UP001054889">
    <property type="component" value="Unassembled WGS sequence"/>
</dbReference>
<keyword evidence="1" id="KW-1133">Transmembrane helix</keyword>
<keyword evidence="1" id="KW-0472">Membrane</keyword>
<dbReference type="EMBL" id="BQKI01000012">
    <property type="protein sequence ID" value="GJN05917.1"/>
    <property type="molecule type" value="Genomic_DNA"/>
</dbReference>
<name>A0AAV5D6T7_ELECO</name>
<gene>
    <name evidence="2" type="primary">ga23594</name>
    <name evidence="2" type="ORF">PR202_ga23594</name>
</gene>